<dbReference type="EMBL" id="JACOFU010000002">
    <property type="protein sequence ID" value="MBC3831212.1"/>
    <property type="molecule type" value="Genomic_DNA"/>
</dbReference>
<feature type="chain" id="PRO_5047287697" description="Lipoprotein" evidence="1">
    <location>
        <begin position="24"/>
        <end position="105"/>
    </location>
</feature>
<sequence>MKKVIFVSLALSLLAGCASMVVSDDVIVQRTAFALSIDASSFTISSRMDEGTTTRYSVTTKTGRKYHCFLGGSISIAGKSISEAICNALGEPALSPLLERAKKIQ</sequence>
<protein>
    <recommendedName>
        <fullName evidence="4">Lipoprotein</fullName>
    </recommendedName>
</protein>
<keyword evidence="1" id="KW-0732">Signal</keyword>
<gene>
    <name evidence="2" type="ORF">H8K33_06815</name>
</gene>
<dbReference type="PROSITE" id="PS51257">
    <property type="entry name" value="PROKAR_LIPOPROTEIN"/>
    <property type="match status" value="1"/>
</dbReference>
<keyword evidence="3" id="KW-1185">Reference proteome</keyword>
<evidence type="ECO:0000313" key="2">
    <source>
        <dbReference type="EMBL" id="MBC3831212.1"/>
    </source>
</evidence>
<comment type="caution">
    <text evidence="2">The sequence shown here is derived from an EMBL/GenBank/DDBJ whole genome shotgun (WGS) entry which is preliminary data.</text>
</comment>
<name>A0ABR6XNY9_9BURK</name>
<proteinExistence type="predicted"/>
<evidence type="ECO:0008006" key="4">
    <source>
        <dbReference type="Google" id="ProtNLM"/>
    </source>
</evidence>
<evidence type="ECO:0000313" key="3">
    <source>
        <dbReference type="Proteomes" id="UP000643610"/>
    </source>
</evidence>
<feature type="signal peptide" evidence="1">
    <location>
        <begin position="1"/>
        <end position="23"/>
    </location>
</feature>
<dbReference type="Proteomes" id="UP000643610">
    <property type="component" value="Unassembled WGS sequence"/>
</dbReference>
<dbReference type="RefSeq" id="WP_186890229.1">
    <property type="nucleotide sequence ID" value="NZ_JACOFU010000002.1"/>
</dbReference>
<evidence type="ECO:0000256" key="1">
    <source>
        <dbReference type="SAM" id="SignalP"/>
    </source>
</evidence>
<reference evidence="2 3" key="1">
    <citation type="submission" date="2020-08" db="EMBL/GenBank/DDBJ databases">
        <title>Novel species isolated from subtropical streams in China.</title>
        <authorList>
            <person name="Lu H."/>
        </authorList>
    </citation>
    <scope>NUCLEOTIDE SEQUENCE [LARGE SCALE GENOMIC DNA]</scope>
    <source>
        <strain evidence="2 3">KCTC 52442</strain>
    </source>
</reference>
<organism evidence="2 3">
    <name type="scientific">Undibacterium amnicola</name>
    <dbReference type="NCBI Taxonomy" id="1834038"/>
    <lineage>
        <taxon>Bacteria</taxon>
        <taxon>Pseudomonadati</taxon>
        <taxon>Pseudomonadota</taxon>
        <taxon>Betaproteobacteria</taxon>
        <taxon>Burkholderiales</taxon>
        <taxon>Oxalobacteraceae</taxon>
        <taxon>Undibacterium</taxon>
    </lineage>
</organism>
<accession>A0ABR6XNY9</accession>